<keyword evidence="3 11" id="KW-0723">Serine/threonine-protein kinase</keyword>
<dbReference type="FunFam" id="1.10.510.10:FF:000533">
    <property type="entry name" value="cyclin-dependent kinase 10"/>
    <property type="match status" value="1"/>
</dbReference>
<dbReference type="InterPro" id="IPR000719">
    <property type="entry name" value="Prot_kinase_dom"/>
</dbReference>
<dbReference type="GO" id="GO:0005634">
    <property type="term" value="C:nucleus"/>
    <property type="evidence" value="ECO:0007669"/>
    <property type="project" value="TreeGrafter"/>
</dbReference>
<evidence type="ECO:0000256" key="3">
    <source>
        <dbReference type="ARBA" id="ARBA00022527"/>
    </source>
</evidence>
<dbReference type="PROSITE" id="PS50011">
    <property type="entry name" value="PROTEIN_KINASE_DOM"/>
    <property type="match status" value="1"/>
</dbReference>
<feature type="binding site" evidence="10">
    <location>
        <position position="61"/>
    </location>
    <ligand>
        <name>ATP</name>
        <dbReference type="ChEBI" id="CHEBI:30616"/>
    </ligand>
</feature>
<evidence type="ECO:0000313" key="14">
    <source>
        <dbReference type="EMBL" id="JAC67328.1"/>
    </source>
</evidence>
<evidence type="ECO:0000256" key="10">
    <source>
        <dbReference type="PROSITE-ProRule" id="PRU10141"/>
    </source>
</evidence>
<feature type="compositionally biased region" description="Basic and acidic residues" evidence="12">
    <location>
        <begin position="355"/>
        <end position="368"/>
    </location>
</feature>
<reference evidence="14" key="1">
    <citation type="submission" date="2014-05" db="EMBL/GenBank/DDBJ databases">
        <title>The transcriptome of the halophilic microalga Tetraselmis sp. GSL018 isolated from the Great Salt Lake, Utah.</title>
        <authorList>
            <person name="Jinkerson R.E."/>
            <person name="D'Adamo S."/>
            <person name="Posewitz M.C."/>
        </authorList>
    </citation>
    <scope>NUCLEOTIDE SEQUENCE</scope>
    <source>
        <strain evidence="14">GSL018</strain>
    </source>
</reference>
<dbReference type="GO" id="GO:0005524">
    <property type="term" value="F:ATP binding"/>
    <property type="evidence" value="ECO:0007669"/>
    <property type="project" value="UniProtKB-UniRule"/>
</dbReference>
<sequence>MSQRQCDSGAGAAAPASTEDQELPVLDPVTDYEKVNRIGEGTYGVVYRARNKLTGEVVALKKVRMDRERHGVPVTSLRELRILQACRHPNIVELKSVVTGRRPDSVFFVFEYVEHDLGRLLDSMRAPFKESEVKCLMLQLLEAIAFLHEHWIVHRDLKLSNLLLSNKGVLKLCDFGLARSYRPYDVAYTPNVVTLWYRAPELLLGYERYTEAVDMWAAGCILGELLRHEPLLPGKTEMQQLELIFKLLGSPSERIWPGLSAMPLWPKISLPAQPYSFMQQEFPGLSEAGLDLMCRMLCYDPNKRITARGALKHPYFRESPYPKAPHDMPTFPSAHNATTAQAARQPQQAHRGGRRRQDVEARFARAFDPEGPSSKHQRVG</sequence>
<dbReference type="Pfam" id="PF00069">
    <property type="entry name" value="Pkinase"/>
    <property type="match status" value="1"/>
</dbReference>
<dbReference type="AlphaFoldDB" id="A0A061R5R2"/>
<dbReference type="InterPro" id="IPR011009">
    <property type="entry name" value="Kinase-like_dom_sf"/>
</dbReference>
<accession>A0A061R5R2</accession>
<comment type="catalytic activity">
    <reaction evidence="8">
        <text>L-threonyl-[protein] + ATP = O-phospho-L-threonyl-[protein] + ADP + H(+)</text>
        <dbReference type="Rhea" id="RHEA:46608"/>
        <dbReference type="Rhea" id="RHEA-COMP:11060"/>
        <dbReference type="Rhea" id="RHEA-COMP:11605"/>
        <dbReference type="ChEBI" id="CHEBI:15378"/>
        <dbReference type="ChEBI" id="CHEBI:30013"/>
        <dbReference type="ChEBI" id="CHEBI:30616"/>
        <dbReference type="ChEBI" id="CHEBI:61977"/>
        <dbReference type="ChEBI" id="CHEBI:456216"/>
        <dbReference type="EC" id="2.7.11.22"/>
    </reaction>
</comment>
<dbReference type="PROSITE" id="PS00107">
    <property type="entry name" value="PROTEIN_KINASE_ATP"/>
    <property type="match status" value="1"/>
</dbReference>
<gene>
    <name evidence="14" type="primary">CDK10</name>
    <name evidence="14" type="ORF">TSPGSL018_11447</name>
    <name evidence="15" type="ORF">TSPGSL018_25379</name>
</gene>
<evidence type="ECO:0000256" key="4">
    <source>
        <dbReference type="ARBA" id="ARBA00022679"/>
    </source>
</evidence>
<dbReference type="PANTHER" id="PTHR24056">
    <property type="entry name" value="CELL DIVISION PROTEIN KINASE"/>
    <property type="match status" value="1"/>
</dbReference>
<evidence type="ECO:0000256" key="8">
    <source>
        <dbReference type="ARBA" id="ARBA00047811"/>
    </source>
</evidence>
<evidence type="ECO:0000256" key="2">
    <source>
        <dbReference type="ARBA" id="ARBA00012425"/>
    </source>
</evidence>
<evidence type="ECO:0000256" key="11">
    <source>
        <dbReference type="RuleBase" id="RU000304"/>
    </source>
</evidence>
<evidence type="ECO:0000256" key="6">
    <source>
        <dbReference type="ARBA" id="ARBA00022777"/>
    </source>
</evidence>
<dbReference type="EMBL" id="GBEZ01011106">
    <property type="protein sequence ID" value="JAC74651.1"/>
    <property type="molecule type" value="Transcribed_RNA"/>
</dbReference>
<dbReference type="EMBL" id="GBEZ01019199">
    <property type="protein sequence ID" value="JAC67328.1"/>
    <property type="molecule type" value="Transcribed_RNA"/>
</dbReference>
<keyword evidence="7 10" id="KW-0067">ATP-binding</keyword>
<dbReference type="PROSITE" id="PS00108">
    <property type="entry name" value="PROTEIN_KINASE_ST"/>
    <property type="match status" value="1"/>
</dbReference>
<dbReference type="GO" id="GO:0007346">
    <property type="term" value="P:regulation of mitotic cell cycle"/>
    <property type="evidence" value="ECO:0007669"/>
    <property type="project" value="TreeGrafter"/>
</dbReference>
<evidence type="ECO:0000256" key="12">
    <source>
        <dbReference type="SAM" id="MobiDB-lite"/>
    </source>
</evidence>
<evidence type="ECO:0000256" key="7">
    <source>
        <dbReference type="ARBA" id="ARBA00022840"/>
    </source>
</evidence>
<evidence type="ECO:0000256" key="1">
    <source>
        <dbReference type="ARBA" id="ARBA00006485"/>
    </source>
</evidence>
<dbReference type="GO" id="GO:0004693">
    <property type="term" value="F:cyclin-dependent protein serine/threonine kinase activity"/>
    <property type="evidence" value="ECO:0007669"/>
    <property type="project" value="UniProtKB-EC"/>
</dbReference>
<dbReference type="GO" id="GO:0040019">
    <property type="term" value="P:positive regulation of embryonic development"/>
    <property type="evidence" value="ECO:0007669"/>
    <property type="project" value="UniProtKB-ARBA"/>
</dbReference>
<keyword evidence="4" id="KW-0808">Transferase</keyword>
<dbReference type="InterPro" id="IPR017441">
    <property type="entry name" value="Protein_kinase_ATP_BS"/>
</dbReference>
<organism evidence="14">
    <name type="scientific">Tetraselmis sp. GSL018</name>
    <dbReference type="NCBI Taxonomy" id="582737"/>
    <lineage>
        <taxon>Eukaryota</taxon>
        <taxon>Viridiplantae</taxon>
        <taxon>Chlorophyta</taxon>
        <taxon>core chlorophytes</taxon>
        <taxon>Chlorodendrophyceae</taxon>
        <taxon>Chlorodendrales</taxon>
        <taxon>Chlorodendraceae</taxon>
        <taxon>Tetraselmis</taxon>
    </lineage>
</organism>
<name>A0A061R5R2_9CHLO</name>
<dbReference type="Gene3D" id="3.30.200.20">
    <property type="entry name" value="Phosphorylase Kinase, domain 1"/>
    <property type="match status" value="1"/>
</dbReference>
<dbReference type="Gene3D" id="1.10.510.10">
    <property type="entry name" value="Transferase(Phosphotransferase) domain 1"/>
    <property type="match status" value="1"/>
</dbReference>
<evidence type="ECO:0000259" key="13">
    <source>
        <dbReference type="PROSITE" id="PS50011"/>
    </source>
</evidence>
<feature type="domain" description="Protein kinase" evidence="13">
    <location>
        <begin position="32"/>
        <end position="316"/>
    </location>
</feature>
<dbReference type="FunFam" id="3.30.200.20:FF:000054">
    <property type="entry name" value="Cyclin-dependent kinase 11B"/>
    <property type="match status" value="1"/>
</dbReference>
<keyword evidence="5 10" id="KW-0547">Nucleotide-binding</keyword>
<keyword evidence="6 14" id="KW-0418">Kinase</keyword>
<dbReference type="PANTHER" id="PTHR24056:SF107">
    <property type="entry name" value="CYCLIN-DEPENDENT KINASE 11A-RELATED"/>
    <property type="match status" value="1"/>
</dbReference>
<evidence type="ECO:0000256" key="9">
    <source>
        <dbReference type="ARBA" id="ARBA00048367"/>
    </source>
</evidence>
<dbReference type="InterPro" id="IPR050108">
    <property type="entry name" value="CDK"/>
</dbReference>
<protein>
    <recommendedName>
        <fullName evidence="2">cyclin-dependent kinase</fullName>
        <ecNumber evidence="2">2.7.11.22</ecNumber>
    </recommendedName>
</protein>
<feature type="region of interest" description="Disordered" evidence="12">
    <location>
        <begin position="317"/>
        <end position="380"/>
    </location>
</feature>
<feature type="region of interest" description="Disordered" evidence="12">
    <location>
        <begin position="1"/>
        <end position="26"/>
    </location>
</feature>
<feature type="compositionally biased region" description="Low complexity" evidence="12">
    <location>
        <begin position="337"/>
        <end position="350"/>
    </location>
</feature>
<evidence type="ECO:0000313" key="15">
    <source>
        <dbReference type="EMBL" id="JAC74651.1"/>
    </source>
</evidence>
<proteinExistence type="inferred from homology"/>
<comment type="catalytic activity">
    <reaction evidence="9">
        <text>L-seryl-[protein] + ATP = O-phospho-L-seryl-[protein] + ADP + H(+)</text>
        <dbReference type="Rhea" id="RHEA:17989"/>
        <dbReference type="Rhea" id="RHEA-COMP:9863"/>
        <dbReference type="Rhea" id="RHEA-COMP:11604"/>
        <dbReference type="ChEBI" id="CHEBI:15378"/>
        <dbReference type="ChEBI" id="CHEBI:29999"/>
        <dbReference type="ChEBI" id="CHEBI:30616"/>
        <dbReference type="ChEBI" id="CHEBI:83421"/>
        <dbReference type="ChEBI" id="CHEBI:456216"/>
        <dbReference type="EC" id="2.7.11.22"/>
    </reaction>
</comment>
<dbReference type="EC" id="2.7.11.22" evidence="2"/>
<dbReference type="InterPro" id="IPR008271">
    <property type="entry name" value="Ser/Thr_kinase_AS"/>
</dbReference>
<dbReference type="SMART" id="SM00220">
    <property type="entry name" value="S_TKc"/>
    <property type="match status" value="1"/>
</dbReference>
<dbReference type="SUPFAM" id="SSF56112">
    <property type="entry name" value="Protein kinase-like (PK-like)"/>
    <property type="match status" value="1"/>
</dbReference>
<comment type="similarity">
    <text evidence="1">Belongs to the protein kinase superfamily. CMGC Ser/Thr protein kinase family. CDC2/CDKX subfamily.</text>
</comment>
<evidence type="ECO:0000256" key="5">
    <source>
        <dbReference type="ARBA" id="ARBA00022741"/>
    </source>
</evidence>